<proteinExistence type="predicted"/>
<evidence type="ECO:0000313" key="3">
    <source>
        <dbReference type="EMBL" id="RJL23623.1"/>
    </source>
</evidence>
<evidence type="ECO:0000313" key="4">
    <source>
        <dbReference type="Proteomes" id="UP000265768"/>
    </source>
</evidence>
<accession>A0A3A4ADF4</accession>
<name>A0A3A4ADF4_9ACTN</name>
<feature type="compositionally biased region" description="Polar residues" evidence="1">
    <location>
        <begin position="219"/>
        <end position="232"/>
    </location>
</feature>
<dbReference type="EMBL" id="QZEY01000018">
    <property type="protein sequence ID" value="RJL23623.1"/>
    <property type="molecule type" value="Genomic_DNA"/>
</dbReference>
<dbReference type="Gene3D" id="3.30.530.20">
    <property type="match status" value="1"/>
</dbReference>
<feature type="compositionally biased region" description="Polar residues" evidence="1">
    <location>
        <begin position="240"/>
        <end position="257"/>
    </location>
</feature>
<feature type="compositionally biased region" description="Pro residues" evidence="1">
    <location>
        <begin position="200"/>
        <end position="215"/>
    </location>
</feature>
<comment type="caution">
    <text evidence="3">The sequence shown here is derived from an EMBL/GenBank/DDBJ whole genome shotgun (WGS) entry which is preliminary data.</text>
</comment>
<feature type="compositionally biased region" description="Low complexity" evidence="1">
    <location>
        <begin position="150"/>
        <end position="199"/>
    </location>
</feature>
<dbReference type="PANTHER" id="PTHR38588">
    <property type="entry name" value="BLL0334 PROTEIN"/>
    <property type="match status" value="1"/>
</dbReference>
<evidence type="ECO:0000256" key="2">
    <source>
        <dbReference type="SAM" id="Phobius"/>
    </source>
</evidence>
<dbReference type="InterPro" id="IPR023393">
    <property type="entry name" value="START-like_dom_sf"/>
</dbReference>
<dbReference type="Pfam" id="PF06240">
    <property type="entry name" value="COXG"/>
    <property type="match status" value="1"/>
</dbReference>
<keyword evidence="4" id="KW-1185">Reference proteome</keyword>
<dbReference type="RefSeq" id="WP_119930411.1">
    <property type="nucleotide sequence ID" value="NZ_QZEY01000018.1"/>
</dbReference>
<reference evidence="3 4" key="1">
    <citation type="submission" date="2018-09" db="EMBL/GenBank/DDBJ databases">
        <title>YIM 75507 draft genome.</title>
        <authorList>
            <person name="Tang S."/>
            <person name="Feng Y."/>
        </authorList>
    </citation>
    <scope>NUCLEOTIDE SEQUENCE [LARGE SCALE GENOMIC DNA]</scope>
    <source>
        <strain evidence="3 4">YIM 75507</strain>
    </source>
</reference>
<sequence length="343" mass="34683">MAMRFEHEFTVPVPVERAWVTLLDVEEVAPCMPGATLDSREGDVLTGRIKVKVGPITVTYRGRAEFTEVDKDAYTVTIKAAGKEARGPGTADATVRAQLHADGERTRVAVRTTFSVTGRPAQFGRGVMAEVGAKLIDKFAANLAARLQAPAPGDAPASGAPSPAAEAAPAPAATGAASVAGRETADPTAVAAAAVAAGPETPPAAPAPADQPAPVPSETAASETVPSETAHQTAREATPSEATPSEATPSETASPETVSPGSTPSAGAPSESTPAAEAGGSRTAGEGRRLSAVPEPGRPAENEALDLLEVAGAPVLKRAAPVLAALAAIFAIVWIARRLARRR</sequence>
<gene>
    <name evidence="3" type="ORF">D5H75_32510</name>
</gene>
<keyword evidence="2" id="KW-0472">Membrane</keyword>
<dbReference type="PANTHER" id="PTHR38588:SF1">
    <property type="entry name" value="BLL0334 PROTEIN"/>
    <property type="match status" value="1"/>
</dbReference>
<dbReference type="InterPro" id="IPR010419">
    <property type="entry name" value="CO_DH_gsu"/>
</dbReference>
<evidence type="ECO:0000256" key="1">
    <source>
        <dbReference type="SAM" id="MobiDB-lite"/>
    </source>
</evidence>
<dbReference type="AlphaFoldDB" id="A0A3A4ADF4"/>
<dbReference type="CDD" id="cd07823">
    <property type="entry name" value="SRPBCC_5"/>
    <property type="match status" value="1"/>
</dbReference>
<dbReference type="Proteomes" id="UP000265768">
    <property type="component" value="Unassembled WGS sequence"/>
</dbReference>
<keyword evidence="2" id="KW-0812">Transmembrane</keyword>
<dbReference type="OrthoDB" id="9808623at2"/>
<feature type="region of interest" description="Disordered" evidence="1">
    <location>
        <begin position="150"/>
        <end position="299"/>
    </location>
</feature>
<keyword evidence="2" id="KW-1133">Transmembrane helix</keyword>
<dbReference type="SUPFAM" id="SSF55961">
    <property type="entry name" value="Bet v1-like"/>
    <property type="match status" value="1"/>
</dbReference>
<feature type="transmembrane region" description="Helical" evidence="2">
    <location>
        <begin position="319"/>
        <end position="336"/>
    </location>
</feature>
<organism evidence="3 4">
    <name type="scientific">Bailinhaonella thermotolerans</name>
    <dbReference type="NCBI Taxonomy" id="1070861"/>
    <lineage>
        <taxon>Bacteria</taxon>
        <taxon>Bacillati</taxon>
        <taxon>Actinomycetota</taxon>
        <taxon>Actinomycetes</taxon>
        <taxon>Streptosporangiales</taxon>
        <taxon>Streptosporangiaceae</taxon>
        <taxon>Bailinhaonella</taxon>
    </lineage>
</organism>
<protein>
    <submittedName>
        <fullName evidence="3">Carbon monoxide dehydrogenase</fullName>
    </submittedName>
</protein>
<feature type="compositionally biased region" description="Low complexity" evidence="1">
    <location>
        <begin position="259"/>
        <end position="278"/>
    </location>
</feature>